<organism evidence="1">
    <name type="scientific">Magallana gigas</name>
    <name type="common">Pacific oyster</name>
    <name type="synonym">Crassostrea gigas</name>
    <dbReference type="NCBI Taxonomy" id="29159"/>
    <lineage>
        <taxon>Eukaryota</taxon>
        <taxon>Metazoa</taxon>
        <taxon>Spiralia</taxon>
        <taxon>Lophotrochozoa</taxon>
        <taxon>Mollusca</taxon>
        <taxon>Bivalvia</taxon>
        <taxon>Autobranchia</taxon>
        <taxon>Pteriomorphia</taxon>
        <taxon>Ostreida</taxon>
        <taxon>Ostreoidea</taxon>
        <taxon>Ostreidae</taxon>
        <taxon>Magallana</taxon>
    </lineage>
</organism>
<protein>
    <submittedName>
        <fullName evidence="1">Uncharacterized protein</fullName>
    </submittedName>
</protein>
<dbReference type="HOGENOM" id="CLU_2943983_0_0_1"/>
<reference evidence="1" key="1">
    <citation type="journal article" date="2012" name="Nature">
        <title>The oyster genome reveals stress adaptation and complexity of shell formation.</title>
        <authorList>
            <person name="Zhang G."/>
            <person name="Fang X."/>
            <person name="Guo X."/>
            <person name="Li L."/>
            <person name="Luo R."/>
            <person name="Xu F."/>
            <person name="Yang P."/>
            <person name="Zhang L."/>
            <person name="Wang X."/>
            <person name="Qi H."/>
            <person name="Xiong Z."/>
            <person name="Que H."/>
            <person name="Xie Y."/>
            <person name="Holland P.W."/>
            <person name="Paps J."/>
            <person name="Zhu Y."/>
            <person name="Wu F."/>
            <person name="Chen Y."/>
            <person name="Wang J."/>
            <person name="Peng C."/>
            <person name="Meng J."/>
            <person name="Yang L."/>
            <person name="Liu J."/>
            <person name="Wen B."/>
            <person name="Zhang N."/>
            <person name="Huang Z."/>
            <person name="Zhu Q."/>
            <person name="Feng Y."/>
            <person name="Mount A."/>
            <person name="Hedgecock D."/>
            <person name="Xu Z."/>
            <person name="Liu Y."/>
            <person name="Domazet-Loso T."/>
            <person name="Du Y."/>
            <person name="Sun X."/>
            <person name="Zhang S."/>
            <person name="Liu B."/>
            <person name="Cheng P."/>
            <person name="Jiang X."/>
            <person name="Li J."/>
            <person name="Fan D."/>
            <person name="Wang W."/>
            <person name="Fu W."/>
            <person name="Wang T."/>
            <person name="Wang B."/>
            <person name="Zhang J."/>
            <person name="Peng Z."/>
            <person name="Li Y."/>
            <person name="Li N."/>
            <person name="Wang J."/>
            <person name="Chen M."/>
            <person name="He Y."/>
            <person name="Tan F."/>
            <person name="Song X."/>
            <person name="Zheng Q."/>
            <person name="Huang R."/>
            <person name="Yang H."/>
            <person name="Du X."/>
            <person name="Chen L."/>
            <person name="Yang M."/>
            <person name="Gaffney P.M."/>
            <person name="Wang S."/>
            <person name="Luo L."/>
            <person name="She Z."/>
            <person name="Ming Y."/>
            <person name="Huang W."/>
            <person name="Zhang S."/>
            <person name="Huang B."/>
            <person name="Zhang Y."/>
            <person name="Qu T."/>
            <person name="Ni P."/>
            <person name="Miao G."/>
            <person name="Wang J."/>
            <person name="Wang Q."/>
            <person name="Steinberg C.E."/>
            <person name="Wang H."/>
            <person name="Li N."/>
            <person name="Qian L."/>
            <person name="Zhang G."/>
            <person name="Li Y."/>
            <person name="Yang H."/>
            <person name="Liu X."/>
            <person name="Wang J."/>
            <person name="Yin Y."/>
            <person name="Wang J."/>
        </authorList>
    </citation>
    <scope>NUCLEOTIDE SEQUENCE [LARGE SCALE GENOMIC DNA]</scope>
    <source>
        <strain evidence="1">05x7-T-G4-1.051#20</strain>
    </source>
</reference>
<gene>
    <name evidence="1" type="ORF">CGI_10015135</name>
</gene>
<sequence>MMVALKMVHEICIILILLQSQVYKSEARYCKEAVASAALVASCPTSKIEWDVASQHETLK</sequence>
<accession>K1RLD5</accession>
<dbReference type="AlphaFoldDB" id="K1RLD5"/>
<name>K1RLD5_MAGGI</name>
<dbReference type="InParanoid" id="K1RLD5"/>
<evidence type="ECO:0000313" key="1">
    <source>
        <dbReference type="EMBL" id="EKC35116.1"/>
    </source>
</evidence>
<proteinExistence type="predicted"/>
<dbReference type="EMBL" id="JH818676">
    <property type="protein sequence ID" value="EKC35116.1"/>
    <property type="molecule type" value="Genomic_DNA"/>
</dbReference>